<feature type="region of interest" description="Disordered" evidence="1">
    <location>
        <begin position="57"/>
        <end position="87"/>
    </location>
</feature>
<protein>
    <submittedName>
        <fullName evidence="2">Uncharacterized protein</fullName>
    </submittedName>
</protein>
<evidence type="ECO:0000313" key="2">
    <source>
        <dbReference type="EMBL" id="QEH95782.1"/>
    </source>
</evidence>
<dbReference type="RefSeq" id="WP_148619986.1">
    <property type="nucleotide sequence ID" value="NZ_CP043043.1"/>
</dbReference>
<accession>A0AAP9ES19</accession>
<evidence type="ECO:0000256" key="1">
    <source>
        <dbReference type="SAM" id="MobiDB-lite"/>
    </source>
</evidence>
<reference evidence="2 3" key="1">
    <citation type="submission" date="2019-08" db="EMBL/GenBank/DDBJ databases">
        <title>Gluconobacter frateurii HD924 genome.</title>
        <authorList>
            <person name="Liu Y."/>
            <person name="Zhang P."/>
        </authorList>
    </citation>
    <scope>NUCLEOTIDE SEQUENCE [LARGE SCALE GENOMIC DNA]</scope>
    <source>
        <strain evidence="2 3">HD924</strain>
    </source>
</reference>
<evidence type="ECO:0000313" key="3">
    <source>
        <dbReference type="Proteomes" id="UP000323560"/>
    </source>
</evidence>
<dbReference type="AlphaFoldDB" id="A0AAP9ES19"/>
<proteinExistence type="predicted"/>
<dbReference type="Proteomes" id="UP000323560">
    <property type="component" value="Chromosome"/>
</dbReference>
<name>A0AAP9ES19_GLUTH</name>
<dbReference type="EMBL" id="CP043043">
    <property type="protein sequence ID" value="QEH95782.1"/>
    <property type="molecule type" value="Genomic_DNA"/>
</dbReference>
<sequence>MRDFIKFKFFPFAEKISNIFFIMPLYLRNIEEIMNIKLNNKDDILKFGVSLYSDTSSTADPGNDGLPDDSNGLPDLSGPDNGTTEAPQISFQDADTNEFHMVMAVGIATNPTTYSNRPGTNIPQQVYFDNNLINDSMSYDEYNGISRETVAIDIPIGNYNGYTSEQLTIYGVVQGNTSDFMSGFSSSGEAVQTYSQELASVASNVFHSSYGSLSLEDLSTTIVNSWASLNH</sequence>
<gene>
    <name evidence="2" type="ORF">FXF46_05450</name>
</gene>
<dbReference type="KEGG" id="gti:FXF46_05450"/>
<organism evidence="2 3">
    <name type="scientific">Gluconobacter thailandicus</name>
    <dbReference type="NCBI Taxonomy" id="257438"/>
    <lineage>
        <taxon>Bacteria</taxon>
        <taxon>Pseudomonadati</taxon>
        <taxon>Pseudomonadota</taxon>
        <taxon>Alphaproteobacteria</taxon>
        <taxon>Acetobacterales</taxon>
        <taxon>Acetobacteraceae</taxon>
        <taxon>Gluconobacter</taxon>
    </lineage>
</organism>